<dbReference type="Pfam" id="PF13411">
    <property type="entry name" value="MerR_1"/>
    <property type="match status" value="1"/>
</dbReference>
<feature type="domain" description="HTH merR-type" evidence="1">
    <location>
        <begin position="11"/>
        <end position="53"/>
    </location>
</feature>
<evidence type="ECO:0000313" key="3">
    <source>
        <dbReference type="Proteomes" id="UP000241206"/>
    </source>
</evidence>
<protein>
    <recommendedName>
        <fullName evidence="1">HTH merR-type domain-containing protein</fullName>
    </recommendedName>
</protein>
<sequence>MSDPLGYHEPEAARILGVAPRTLRRWRQNGAVSYSLTPGGRVRYSDEDLRQLRSRMRVSATVGHTMPPMA</sequence>
<organism evidence="2 3">
    <name type="scientific">Edaphosphingomonas fennica</name>
    <dbReference type="NCBI Taxonomy" id="114404"/>
    <lineage>
        <taxon>Bacteria</taxon>
        <taxon>Pseudomonadati</taxon>
        <taxon>Pseudomonadota</taxon>
        <taxon>Alphaproteobacteria</taxon>
        <taxon>Sphingomonadales</taxon>
        <taxon>Rhizorhabdaceae</taxon>
        <taxon>Edaphosphingomonas</taxon>
    </lineage>
</organism>
<accession>A0A2T4HX71</accession>
<dbReference type="EMBL" id="PHHF01000047">
    <property type="protein sequence ID" value="PTD20428.1"/>
    <property type="molecule type" value="Genomic_DNA"/>
</dbReference>
<dbReference type="GO" id="GO:0003677">
    <property type="term" value="F:DNA binding"/>
    <property type="evidence" value="ECO:0007669"/>
    <property type="project" value="InterPro"/>
</dbReference>
<dbReference type="AlphaFoldDB" id="A0A2T4HX71"/>
<evidence type="ECO:0000259" key="1">
    <source>
        <dbReference type="Pfam" id="PF13411"/>
    </source>
</evidence>
<dbReference type="SUPFAM" id="SSF46955">
    <property type="entry name" value="Putative DNA-binding domain"/>
    <property type="match status" value="1"/>
</dbReference>
<dbReference type="InterPro" id="IPR000551">
    <property type="entry name" value="MerR-type_HTH_dom"/>
</dbReference>
<name>A0A2T4HX71_9SPHN</name>
<reference evidence="2 3" key="1">
    <citation type="submission" date="2017-11" db="EMBL/GenBank/DDBJ databases">
        <title>Sphingomonas oleivorans sp. nov., isolated from oil-contaminated soil.</title>
        <authorList>
            <person name="Wang L."/>
            <person name="Chen L."/>
        </authorList>
    </citation>
    <scope>NUCLEOTIDE SEQUENCE [LARGE SCALE GENOMIC DNA]</scope>
    <source>
        <strain evidence="2 3">K101</strain>
    </source>
</reference>
<dbReference type="RefSeq" id="WP_107394973.1">
    <property type="nucleotide sequence ID" value="NZ_PHHF01000047.1"/>
</dbReference>
<dbReference type="GO" id="GO:0006355">
    <property type="term" value="P:regulation of DNA-templated transcription"/>
    <property type="evidence" value="ECO:0007669"/>
    <property type="project" value="InterPro"/>
</dbReference>
<proteinExistence type="predicted"/>
<comment type="caution">
    <text evidence="2">The sequence shown here is derived from an EMBL/GenBank/DDBJ whole genome shotgun (WGS) entry which is preliminary data.</text>
</comment>
<evidence type="ECO:0000313" key="2">
    <source>
        <dbReference type="EMBL" id="PTD20428.1"/>
    </source>
</evidence>
<dbReference type="InterPro" id="IPR009061">
    <property type="entry name" value="DNA-bd_dom_put_sf"/>
</dbReference>
<dbReference type="Gene3D" id="1.10.1660.10">
    <property type="match status" value="1"/>
</dbReference>
<keyword evidence="3" id="KW-1185">Reference proteome</keyword>
<gene>
    <name evidence="2" type="ORF">CV103_11360</name>
</gene>
<dbReference type="Proteomes" id="UP000241206">
    <property type="component" value="Unassembled WGS sequence"/>
</dbReference>